<sequence>MDSYRSDPKRAGGYNFLATLQNLMMPVSKKAVGNLPHFMERLWVVSNFPHNIGIMGDFHCTKAKFGKEQGQKAHYLGQGRYGVNESGNGGHSLDGFHDNSAGCKLKVLEPKAFGREHSAKKTKNFLWDFEKYFKAAKALTTPGISTPKRQPKGKDKEGKRMHDNDLKNANLPMKKTRWMKHRPRKPQVLLVTCRAKTGDPSVTSVKSLIRRETAP</sequence>
<name>A0ACC0BW24_CATRO</name>
<reference evidence="2" key="1">
    <citation type="journal article" date="2023" name="Nat. Plants">
        <title>Single-cell RNA sequencing provides a high-resolution roadmap for understanding the multicellular compartmentation of specialized metabolism.</title>
        <authorList>
            <person name="Sun S."/>
            <person name="Shen X."/>
            <person name="Li Y."/>
            <person name="Li Y."/>
            <person name="Wang S."/>
            <person name="Li R."/>
            <person name="Zhang H."/>
            <person name="Shen G."/>
            <person name="Guo B."/>
            <person name="Wei J."/>
            <person name="Xu J."/>
            <person name="St-Pierre B."/>
            <person name="Chen S."/>
            <person name="Sun C."/>
        </authorList>
    </citation>
    <scope>NUCLEOTIDE SEQUENCE [LARGE SCALE GENOMIC DNA]</scope>
</reference>
<gene>
    <name evidence="1" type="ORF">M9H77_07731</name>
</gene>
<dbReference type="EMBL" id="CM044702">
    <property type="protein sequence ID" value="KAI5676781.1"/>
    <property type="molecule type" value="Genomic_DNA"/>
</dbReference>
<evidence type="ECO:0000313" key="1">
    <source>
        <dbReference type="EMBL" id="KAI5676781.1"/>
    </source>
</evidence>
<comment type="caution">
    <text evidence="1">The sequence shown here is derived from an EMBL/GenBank/DDBJ whole genome shotgun (WGS) entry which is preliminary data.</text>
</comment>
<proteinExistence type="predicted"/>
<keyword evidence="2" id="KW-1185">Reference proteome</keyword>
<organism evidence="1 2">
    <name type="scientific">Catharanthus roseus</name>
    <name type="common">Madagascar periwinkle</name>
    <name type="synonym">Vinca rosea</name>
    <dbReference type="NCBI Taxonomy" id="4058"/>
    <lineage>
        <taxon>Eukaryota</taxon>
        <taxon>Viridiplantae</taxon>
        <taxon>Streptophyta</taxon>
        <taxon>Embryophyta</taxon>
        <taxon>Tracheophyta</taxon>
        <taxon>Spermatophyta</taxon>
        <taxon>Magnoliopsida</taxon>
        <taxon>eudicotyledons</taxon>
        <taxon>Gunneridae</taxon>
        <taxon>Pentapetalae</taxon>
        <taxon>asterids</taxon>
        <taxon>lamiids</taxon>
        <taxon>Gentianales</taxon>
        <taxon>Apocynaceae</taxon>
        <taxon>Rauvolfioideae</taxon>
        <taxon>Vinceae</taxon>
        <taxon>Catharanthinae</taxon>
        <taxon>Catharanthus</taxon>
    </lineage>
</organism>
<protein>
    <submittedName>
        <fullName evidence="1">Uncharacterized protein</fullName>
    </submittedName>
</protein>
<dbReference type="Proteomes" id="UP001060085">
    <property type="component" value="Linkage Group LG02"/>
</dbReference>
<accession>A0ACC0BW24</accession>
<evidence type="ECO:0000313" key="2">
    <source>
        <dbReference type="Proteomes" id="UP001060085"/>
    </source>
</evidence>